<feature type="region of interest" description="Disordered" evidence="11">
    <location>
        <begin position="1"/>
        <end position="48"/>
    </location>
</feature>
<dbReference type="GO" id="GO:0004408">
    <property type="term" value="F:holocytochrome-c synthase activity"/>
    <property type="evidence" value="ECO:0007669"/>
    <property type="project" value="UniProtKB-EC"/>
</dbReference>
<keyword evidence="3 10" id="KW-0349">Heme</keyword>
<reference evidence="12 13" key="1">
    <citation type="journal article" date="2009" name="Science">
        <title>Green evolution and dynamic adaptations revealed by genomes of the marine picoeukaryotes Micromonas.</title>
        <authorList>
            <person name="Worden A.Z."/>
            <person name="Lee J.H."/>
            <person name="Mock T."/>
            <person name="Rouze P."/>
            <person name="Simmons M.P."/>
            <person name="Aerts A.L."/>
            <person name="Allen A.E."/>
            <person name="Cuvelier M.L."/>
            <person name="Derelle E."/>
            <person name="Everett M.V."/>
            <person name="Foulon E."/>
            <person name="Grimwood J."/>
            <person name="Gundlach H."/>
            <person name="Henrissat B."/>
            <person name="Napoli C."/>
            <person name="McDonald S.M."/>
            <person name="Parker M.S."/>
            <person name="Rombauts S."/>
            <person name="Salamov A."/>
            <person name="Von Dassow P."/>
            <person name="Badger J.H."/>
            <person name="Coutinho P.M."/>
            <person name="Demir E."/>
            <person name="Dubchak I."/>
            <person name="Gentemann C."/>
            <person name="Eikrem W."/>
            <person name="Gready J.E."/>
            <person name="John U."/>
            <person name="Lanier W."/>
            <person name="Lindquist E.A."/>
            <person name="Lucas S."/>
            <person name="Mayer K.F."/>
            <person name="Moreau H."/>
            <person name="Not F."/>
            <person name="Otillar R."/>
            <person name="Panaud O."/>
            <person name="Pangilinan J."/>
            <person name="Paulsen I."/>
            <person name="Piegu B."/>
            <person name="Poliakov A."/>
            <person name="Robbens S."/>
            <person name="Schmutz J."/>
            <person name="Toulza E."/>
            <person name="Wyss T."/>
            <person name="Zelensky A."/>
            <person name="Zhou K."/>
            <person name="Armbrust E.V."/>
            <person name="Bhattacharya D."/>
            <person name="Goodenough U.W."/>
            <person name="Van de Peer Y."/>
            <person name="Grigoriev I.V."/>
        </authorList>
    </citation>
    <scope>NUCLEOTIDE SEQUENCE [LARGE SCALE GENOMIC DNA]</scope>
    <source>
        <strain evidence="12 13">CCMP1545</strain>
    </source>
</reference>
<keyword evidence="8 10" id="KW-0472">Membrane</keyword>
<dbReference type="STRING" id="564608.C1N7V7"/>
<keyword evidence="7 10" id="KW-0496">Mitochondrion</keyword>
<evidence type="ECO:0000313" key="12">
    <source>
        <dbReference type="EMBL" id="EEH51599.1"/>
    </source>
</evidence>
<dbReference type="GO" id="GO:0046872">
    <property type="term" value="F:metal ion binding"/>
    <property type="evidence" value="ECO:0007669"/>
    <property type="project" value="UniProtKB-KW"/>
</dbReference>
<evidence type="ECO:0000256" key="5">
    <source>
        <dbReference type="ARBA" id="ARBA00022792"/>
    </source>
</evidence>
<evidence type="ECO:0000256" key="4">
    <source>
        <dbReference type="ARBA" id="ARBA00022723"/>
    </source>
</evidence>
<keyword evidence="4 10" id="KW-0479">Metal-binding</keyword>
<dbReference type="InterPro" id="IPR000511">
    <property type="entry name" value="Holocyt_c/c1_synthase"/>
</dbReference>
<dbReference type="OMA" id="WKRIMKK"/>
<proteinExistence type="inferred from homology"/>
<gene>
    <name evidence="12" type="ORF">MICPUCDRAFT_6472</name>
</gene>
<evidence type="ECO:0000256" key="11">
    <source>
        <dbReference type="SAM" id="MobiDB-lite"/>
    </source>
</evidence>
<evidence type="ECO:0000256" key="10">
    <source>
        <dbReference type="RuleBase" id="RU363130"/>
    </source>
</evidence>
<keyword evidence="6 10" id="KW-0408">Iron</keyword>
<feature type="compositionally biased region" description="Basic and acidic residues" evidence="11">
    <location>
        <begin position="18"/>
        <end position="29"/>
    </location>
</feature>
<evidence type="ECO:0000256" key="9">
    <source>
        <dbReference type="ARBA" id="ARBA00023239"/>
    </source>
</evidence>
<evidence type="ECO:0000256" key="2">
    <source>
        <dbReference type="ARBA" id="ARBA00007255"/>
    </source>
</evidence>
<dbReference type="RefSeq" id="XP_003063977.1">
    <property type="nucleotide sequence ID" value="XM_003063931.1"/>
</dbReference>
<keyword evidence="13" id="KW-1185">Reference proteome</keyword>
<dbReference type="PROSITE" id="PS00822">
    <property type="entry name" value="CYTO_HEME_LYASE_2"/>
    <property type="match status" value="1"/>
</dbReference>
<dbReference type="GO" id="GO:0005743">
    <property type="term" value="C:mitochondrial inner membrane"/>
    <property type="evidence" value="ECO:0007669"/>
    <property type="project" value="UniProtKB-SubCell"/>
</dbReference>
<dbReference type="EC" id="4.4.1.17" evidence="10"/>
<feature type="compositionally biased region" description="Basic and acidic residues" evidence="11">
    <location>
        <begin position="36"/>
        <end position="47"/>
    </location>
</feature>
<evidence type="ECO:0000256" key="1">
    <source>
        <dbReference type="ARBA" id="ARBA00004273"/>
    </source>
</evidence>
<dbReference type="GeneID" id="9689599"/>
<comment type="function">
    <text evidence="10">Lyase that catalyzes the covalent linking of the heme group to the cytochrome C apoprotein to produce the mature functional cytochrome.</text>
</comment>
<evidence type="ECO:0000313" key="13">
    <source>
        <dbReference type="Proteomes" id="UP000001876"/>
    </source>
</evidence>
<dbReference type="Pfam" id="PF01265">
    <property type="entry name" value="Cyto_heme_lyase"/>
    <property type="match status" value="1"/>
</dbReference>
<dbReference type="EMBL" id="GG663750">
    <property type="protein sequence ID" value="EEH51599.1"/>
    <property type="molecule type" value="Genomic_DNA"/>
</dbReference>
<dbReference type="PANTHER" id="PTHR12743:SF0">
    <property type="entry name" value="HOLOCYTOCHROME C-TYPE SYNTHASE"/>
    <property type="match status" value="1"/>
</dbReference>
<evidence type="ECO:0000256" key="3">
    <source>
        <dbReference type="ARBA" id="ARBA00022617"/>
    </source>
</evidence>
<comment type="similarity">
    <text evidence="2 10">Belongs to the cytochrome c-type heme lyase family.</text>
</comment>
<feature type="non-terminal residue" evidence="12">
    <location>
        <position position="187"/>
    </location>
</feature>
<feature type="non-terminal residue" evidence="12">
    <location>
        <position position="1"/>
    </location>
</feature>
<name>C1N7V7_MICPC</name>
<comment type="subcellular location">
    <subcellularLocation>
        <location evidence="1 10">Mitochondrion inner membrane</location>
    </subcellularLocation>
</comment>
<dbReference type="AlphaFoldDB" id="C1N7V7"/>
<dbReference type="PANTHER" id="PTHR12743">
    <property type="entry name" value="CYTOCHROME C1 HEME LYASE"/>
    <property type="match status" value="1"/>
</dbReference>
<keyword evidence="5 10" id="KW-0999">Mitochondrion inner membrane</keyword>
<dbReference type="OrthoDB" id="4243at2759"/>
<dbReference type="KEGG" id="mpp:MICPUCDRAFT_6472"/>
<evidence type="ECO:0000256" key="8">
    <source>
        <dbReference type="ARBA" id="ARBA00023136"/>
    </source>
</evidence>
<accession>C1N7V7</accession>
<protein>
    <recommendedName>
        <fullName evidence="10">Holocytochrome c-type synthase</fullName>
        <ecNumber evidence="10">4.4.1.17</ecNumber>
    </recommendedName>
</protein>
<comment type="catalytic activity">
    <reaction evidence="10">
        <text>holo-[cytochrome c] = apo-[cytochrome c] + heme b</text>
        <dbReference type="Rhea" id="RHEA:22648"/>
        <dbReference type="Rhea" id="RHEA-COMP:10725"/>
        <dbReference type="Rhea" id="RHEA-COMP:10726"/>
        <dbReference type="ChEBI" id="CHEBI:29950"/>
        <dbReference type="ChEBI" id="CHEBI:60344"/>
        <dbReference type="ChEBI" id="CHEBI:83739"/>
        <dbReference type="EC" id="4.4.1.17"/>
    </reaction>
</comment>
<sequence>EVNPSNMMPKPNQKRASRQREKLSTDRESSTIPISERNDALPEHQRDATTTWQYPSEQMFFNAIARKGWRPKEEDMTNVIKIHNAVNERCWGEVMKWEKLHARECDCPKLLKFRGRPREYSPKARLLNFLGFKLPFDRHDWVVDRCGVDVRYVIDFYNGKSNDPRAPIAMHLDARPALDSFGAFFDR</sequence>
<dbReference type="Proteomes" id="UP000001876">
    <property type="component" value="Unassembled WGS sequence"/>
</dbReference>
<evidence type="ECO:0000256" key="7">
    <source>
        <dbReference type="ARBA" id="ARBA00023128"/>
    </source>
</evidence>
<organism evidence="13">
    <name type="scientific">Micromonas pusilla (strain CCMP1545)</name>
    <name type="common">Picoplanktonic green alga</name>
    <dbReference type="NCBI Taxonomy" id="564608"/>
    <lineage>
        <taxon>Eukaryota</taxon>
        <taxon>Viridiplantae</taxon>
        <taxon>Chlorophyta</taxon>
        <taxon>Mamiellophyceae</taxon>
        <taxon>Mamiellales</taxon>
        <taxon>Mamiellaceae</taxon>
        <taxon>Micromonas</taxon>
    </lineage>
</organism>
<keyword evidence="9 10" id="KW-0456">Lyase</keyword>
<dbReference type="eggNOG" id="KOG3996">
    <property type="taxonomic scope" value="Eukaryota"/>
</dbReference>
<evidence type="ECO:0000256" key="6">
    <source>
        <dbReference type="ARBA" id="ARBA00023004"/>
    </source>
</evidence>